<keyword evidence="2" id="KW-0547">Nucleotide-binding</keyword>
<dbReference type="AlphaFoldDB" id="A0AAV3PCJ9"/>
<dbReference type="Pfam" id="PF00117">
    <property type="entry name" value="GATase"/>
    <property type="match status" value="1"/>
</dbReference>
<keyword evidence="1 7" id="KW-0436">Ligase</keyword>
<evidence type="ECO:0000256" key="2">
    <source>
        <dbReference type="ARBA" id="ARBA00022741"/>
    </source>
</evidence>
<keyword evidence="5" id="KW-0067">ATP-binding</keyword>
<evidence type="ECO:0000313" key="8">
    <source>
        <dbReference type="Proteomes" id="UP001454036"/>
    </source>
</evidence>
<dbReference type="GO" id="GO:0005524">
    <property type="term" value="F:ATP binding"/>
    <property type="evidence" value="ECO:0007669"/>
    <property type="project" value="UniProtKB-KW"/>
</dbReference>
<comment type="caution">
    <text evidence="7">The sequence shown here is derived from an EMBL/GenBank/DDBJ whole genome shotgun (WGS) entry which is preliminary data.</text>
</comment>
<keyword evidence="3" id="KW-0332">GMP biosynthesis</keyword>
<name>A0AAV3PCJ9_LITER</name>
<evidence type="ECO:0000256" key="4">
    <source>
        <dbReference type="ARBA" id="ARBA00022755"/>
    </source>
</evidence>
<keyword evidence="8" id="KW-1185">Reference proteome</keyword>
<dbReference type="SUPFAM" id="SSF52317">
    <property type="entry name" value="Class I glutamine amidotransferase-like"/>
    <property type="match status" value="1"/>
</dbReference>
<evidence type="ECO:0000313" key="7">
    <source>
        <dbReference type="EMBL" id="GAA0149379.1"/>
    </source>
</evidence>
<dbReference type="PANTHER" id="PTHR11922">
    <property type="entry name" value="GMP SYNTHASE-RELATED"/>
    <property type="match status" value="1"/>
</dbReference>
<feature type="domain" description="Glutamine amidotransferase" evidence="6">
    <location>
        <begin position="7"/>
        <end position="106"/>
    </location>
</feature>
<dbReference type="Proteomes" id="UP001454036">
    <property type="component" value="Unassembled WGS sequence"/>
</dbReference>
<evidence type="ECO:0000256" key="1">
    <source>
        <dbReference type="ARBA" id="ARBA00022598"/>
    </source>
</evidence>
<dbReference type="GO" id="GO:0005829">
    <property type="term" value="C:cytosol"/>
    <property type="evidence" value="ECO:0007669"/>
    <property type="project" value="TreeGrafter"/>
</dbReference>
<dbReference type="Gene3D" id="3.40.50.880">
    <property type="match status" value="1"/>
</dbReference>
<reference evidence="7 8" key="1">
    <citation type="submission" date="2024-01" db="EMBL/GenBank/DDBJ databases">
        <title>The complete chloroplast genome sequence of Lithospermum erythrorhizon: insights into the phylogenetic relationship among Boraginaceae species and the maternal lineages of purple gromwells.</title>
        <authorList>
            <person name="Okada T."/>
            <person name="Watanabe K."/>
        </authorList>
    </citation>
    <scope>NUCLEOTIDE SEQUENCE [LARGE SCALE GENOMIC DNA]</scope>
</reference>
<evidence type="ECO:0000256" key="5">
    <source>
        <dbReference type="ARBA" id="ARBA00022840"/>
    </source>
</evidence>
<gene>
    <name evidence="7" type="ORF">LIER_08568</name>
</gene>
<dbReference type="InterPro" id="IPR017926">
    <property type="entry name" value="GATASE"/>
</dbReference>
<evidence type="ECO:0000256" key="3">
    <source>
        <dbReference type="ARBA" id="ARBA00022749"/>
    </source>
</evidence>
<keyword evidence="4" id="KW-0658">Purine biosynthesis</keyword>
<evidence type="ECO:0000259" key="6">
    <source>
        <dbReference type="Pfam" id="PF00117"/>
    </source>
</evidence>
<dbReference type="EMBL" id="BAABME010001395">
    <property type="protein sequence ID" value="GAA0149379.1"/>
    <property type="molecule type" value="Genomic_DNA"/>
</dbReference>
<dbReference type="PANTHER" id="PTHR11922:SF2">
    <property type="entry name" value="GMP SYNTHASE [GLUTAMINE-HYDROLYZING]"/>
    <property type="match status" value="1"/>
</dbReference>
<accession>A0AAV3PCJ9</accession>
<organism evidence="7 8">
    <name type="scientific">Lithospermum erythrorhizon</name>
    <name type="common">Purple gromwell</name>
    <name type="synonym">Lithospermum officinale var. erythrorhizon</name>
    <dbReference type="NCBI Taxonomy" id="34254"/>
    <lineage>
        <taxon>Eukaryota</taxon>
        <taxon>Viridiplantae</taxon>
        <taxon>Streptophyta</taxon>
        <taxon>Embryophyta</taxon>
        <taxon>Tracheophyta</taxon>
        <taxon>Spermatophyta</taxon>
        <taxon>Magnoliopsida</taxon>
        <taxon>eudicotyledons</taxon>
        <taxon>Gunneridae</taxon>
        <taxon>Pentapetalae</taxon>
        <taxon>asterids</taxon>
        <taxon>lamiids</taxon>
        <taxon>Boraginales</taxon>
        <taxon>Boraginaceae</taxon>
        <taxon>Boraginoideae</taxon>
        <taxon>Lithospermeae</taxon>
        <taxon>Lithospermum</taxon>
    </lineage>
</organism>
<proteinExistence type="predicted"/>
<dbReference type="InterPro" id="IPR029062">
    <property type="entry name" value="Class_I_gatase-like"/>
</dbReference>
<dbReference type="PROSITE" id="PS51273">
    <property type="entry name" value="GATASE_TYPE_1"/>
    <property type="match status" value="1"/>
</dbReference>
<dbReference type="GO" id="GO:0003921">
    <property type="term" value="F:GMP synthase activity"/>
    <property type="evidence" value="ECO:0007669"/>
    <property type="project" value="TreeGrafter"/>
</dbReference>
<sequence length="107" mass="11818">MSTLKTITDLDPRVIIFSGGPHRVHAPNAPCFPPGFIDYVQEKGVIVLGICYGLQLIVQHLGGEVRVGEKQEYGRMMMEVEKTCGLFGNKNVGDRQMVWMSHGDEAA</sequence>
<protein>
    <submittedName>
        <fullName evidence="7">Ligase</fullName>
    </submittedName>
</protein>